<reference evidence="3 4" key="1">
    <citation type="submission" date="2016-11" db="EMBL/GenBank/DDBJ databases">
        <title>Complete genome sequencing of Virgibacillus halodenitrificans PDB-F2.</title>
        <authorList>
            <person name="Sun Z."/>
            <person name="Zhou Y."/>
            <person name="Li H."/>
        </authorList>
    </citation>
    <scope>NUCLEOTIDE SEQUENCE [LARGE SCALE GENOMIC DNA]</scope>
    <source>
        <strain evidence="3 4">PDB-F2</strain>
    </source>
</reference>
<evidence type="ECO:0000313" key="4">
    <source>
        <dbReference type="Proteomes" id="UP000182945"/>
    </source>
</evidence>
<dbReference type="InterPro" id="IPR036653">
    <property type="entry name" value="CinA-like_C"/>
</dbReference>
<dbReference type="Pfam" id="PF02464">
    <property type="entry name" value="CinA"/>
    <property type="match status" value="1"/>
</dbReference>
<proteinExistence type="inferred from homology"/>
<dbReference type="InterPro" id="IPR008136">
    <property type="entry name" value="CinA_C"/>
</dbReference>
<gene>
    <name evidence="1" type="primary">cinA</name>
    <name evidence="3" type="ORF">BME96_10400</name>
</gene>
<dbReference type="NCBIfam" id="NF001813">
    <property type="entry name" value="PRK00549.1"/>
    <property type="match status" value="1"/>
</dbReference>
<dbReference type="Gene3D" id="3.30.70.2860">
    <property type="match status" value="1"/>
</dbReference>
<dbReference type="InterPro" id="IPR036425">
    <property type="entry name" value="MoaB/Mog-like_dom_sf"/>
</dbReference>
<dbReference type="Gene3D" id="3.90.950.20">
    <property type="entry name" value="CinA-like"/>
    <property type="match status" value="1"/>
</dbReference>
<feature type="domain" description="MoaB/Mog" evidence="2">
    <location>
        <begin position="8"/>
        <end position="175"/>
    </location>
</feature>
<dbReference type="InterPro" id="IPR008135">
    <property type="entry name" value="Competence-induced_CinA"/>
</dbReference>
<dbReference type="PIRSF" id="PIRSF006728">
    <property type="entry name" value="CinA"/>
    <property type="match status" value="1"/>
</dbReference>
<dbReference type="Pfam" id="PF18146">
    <property type="entry name" value="CinA_KH"/>
    <property type="match status" value="1"/>
</dbReference>
<sequence length="416" mass="46331">MTKQIKTEIIAVGTELLLGQIANTNAQWLSQQLAKYGLNVYYHGVVGDNLTRVEETFRSAHERSDIIIVTGGLGPTDDDLTREGFQRISNLRIVEDQPAMEKIISYFKKQNTEMTPNNRKQARIFEGAHVLDNKMGMAPGMIVSFEKKTWIFLPGVPREMKYLAENEVFPYLQEMTGQSDIIKSTVLKFIGIGESRLEHELYDLIKNQSNPTIAPLAQNDGVVIRLTVKAKADEEADKLLDLTKQKILGKIGRYHYGTDEQTVEEELIRLLKQAGKKIAAAESLTGGKFTERLVSVEGASQVCRGGIICYDAKMKSDLLGVSDEVIRSFGTVSKECALEMAENAWKRTDSDFGIGFTGVAGPGQMENKPVGTVFIAVSDRAGKHVVQEYYFQGDRTAIRSKAVLKGFEILFNYIKS</sequence>
<dbReference type="NCBIfam" id="TIGR00199">
    <property type="entry name" value="PncC_domain"/>
    <property type="match status" value="1"/>
</dbReference>
<dbReference type="CDD" id="cd00885">
    <property type="entry name" value="cinA"/>
    <property type="match status" value="1"/>
</dbReference>
<dbReference type="InterPro" id="IPR050101">
    <property type="entry name" value="CinA"/>
</dbReference>
<evidence type="ECO:0000313" key="3">
    <source>
        <dbReference type="EMBL" id="APC48562.1"/>
    </source>
</evidence>
<dbReference type="RefSeq" id="WP_071649046.1">
    <property type="nucleotide sequence ID" value="NZ_CP017962.1"/>
</dbReference>
<organism evidence="3 4">
    <name type="scientific">Virgibacillus halodenitrificans</name>
    <name type="common">Bacillus halodenitrificans</name>
    <dbReference type="NCBI Taxonomy" id="1482"/>
    <lineage>
        <taxon>Bacteria</taxon>
        <taxon>Bacillati</taxon>
        <taxon>Bacillota</taxon>
        <taxon>Bacilli</taxon>
        <taxon>Bacillales</taxon>
        <taxon>Bacillaceae</taxon>
        <taxon>Virgibacillus</taxon>
    </lineage>
</organism>
<name>A0AAC9NKI7_VIRHA</name>
<dbReference type="SUPFAM" id="SSF53218">
    <property type="entry name" value="Molybdenum cofactor biosynthesis proteins"/>
    <property type="match status" value="1"/>
</dbReference>
<dbReference type="PANTHER" id="PTHR13939">
    <property type="entry name" value="NICOTINAMIDE-NUCLEOTIDE AMIDOHYDROLASE PNCC"/>
    <property type="match status" value="1"/>
</dbReference>
<dbReference type="InterPro" id="IPR041424">
    <property type="entry name" value="CinA_KH"/>
</dbReference>
<dbReference type="NCBIfam" id="TIGR00177">
    <property type="entry name" value="molyb_syn"/>
    <property type="match status" value="1"/>
</dbReference>
<comment type="similarity">
    <text evidence="1">Belongs to the CinA family.</text>
</comment>
<dbReference type="AlphaFoldDB" id="A0AAC9NKI7"/>
<dbReference type="SMART" id="SM00852">
    <property type="entry name" value="MoCF_biosynth"/>
    <property type="match status" value="1"/>
</dbReference>
<dbReference type="PANTHER" id="PTHR13939:SF0">
    <property type="entry name" value="NMN AMIDOHYDROLASE-LIKE PROTEIN YFAY"/>
    <property type="match status" value="1"/>
</dbReference>
<dbReference type="HAMAP" id="MF_00226_B">
    <property type="entry name" value="CinA_B"/>
    <property type="match status" value="1"/>
</dbReference>
<protein>
    <recommendedName>
        <fullName evidence="1">Putative competence-damage inducible protein</fullName>
    </recommendedName>
</protein>
<accession>A0AAC9NKI7</accession>
<dbReference type="NCBIfam" id="TIGR00200">
    <property type="entry name" value="cinA_nterm"/>
    <property type="match status" value="1"/>
</dbReference>
<dbReference type="EMBL" id="CP017962">
    <property type="protein sequence ID" value="APC48562.1"/>
    <property type="molecule type" value="Genomic_DNA"/>
</dbReference>
<dbReference type="Pfam" id="PF00994">
    <property type="entry name" value="MoCF_biosynth"/>
    <property type="match status" value="1"/>
</dbReference>
<dbReference type="GeneID" id="71514804"/>
<evidence type="ECO:0000259" key="2">
    <source>
        <dbReference type="SMART" id="SM00852"/>
    </source>
</evidence>
<dbReference type="KEGG" id="vhl:BME96_10400"/>
<dbReference type="InterPro" id="IPR001453">
    <property type="entry name" value="MoaB/Mog_dom"/>
</dbReference>
<dbReference type="SUPFAM" id="SSF142433">
    <property type="entry name" value="CinA-like"/>
    <property type="match status" value="1"/>
</dbReference>
<dbReference type="Proteomes" id="UP000182945">
    <property type="component" value="Chromosome"/>
</dbReference>
<dbReference type="Gene3D" id="3.40.980.10">
    <property type="entry name" value="MoaB/Mog-like domain"/>
    <property type="match status" value="1"/>
</dbReference>
<evidence type="ECO:0000256" key="1">
    <source>
        <dbReference type="HAMAP-Rule" id="MF_00226"/>
    </source>
</evidence>